<proteinExistence type="predicted"/>
<dbReference type="InterPro" id="IPR050557">
    <property type="entry name" value="RTX_toxin/Mannuronan_C5-epim"/>
</dbReference>
<feature type="compositionally biased region" description="Basic and acidic residues" evidence="8">
    <location>
        <begin position="107"/>
        <end position="118"/>
    </location>
</feature>
<evidence type="ECO:0000256" key="1">
    <source>
        <dbReference type="ARBA" id="ARBA00004370"/>
    </source>
</evidence>
<evidence type="ECO:0000256" key="8">
    <source>
        <dbReference type="SAM" id="MobiDB-lite"/>
    </source>
</evidence>
<dbReference type="InterPro" id="IPR001343">
    <property type="entry name" value="Hemolysn_Ca-bd"/>
</dbReference>
<feature type="compositionally biased region" description="Basic and acidic residues" evidence="8">
    <location>
        <begin position="1"/>
        <end position="22"/>
    </location>
</feature>
<keyword evidence="4" id="KW-0800">Toxin</keyword>
<evidence type="ECO:0000313" key="10">
    <source>
        <dbReference type="Proteomes" id="UP000595197"/>
    </source>
</evidence>
<dbReference type="PROSITE" id="PS00330">
    <property type="entry name" value="HEMOLYSIN_CALCIUM"/>
    <property type="match status" value="4"/>
</dbReference>
<dbReference type="PANTHER" id="PTHR38340">
    <property type="entry name" value="S-LAYER PROTEIN"/>
    <property type="match status" value="1"/>
</dbReference>
<keyword evidence="7" id="KW-0472">Membrane</keyword>
<sequence length="492" mass="51793">MEAEASHTGKDSMHQEKTRPTVDDVTLYIGTEGKSKYFGSDNMDIVFGRGGRDRLSGGTMDDDLLGGRGNDRLTGKAGMDHLDGGAGNDRLKGGPEADTLRGGTGNDHLREGAGHGDLEGGEGDDVLAGGPGGDAFVVSPDSGHDTIKDFAAGPGMLDHLALRDVEPEELRFQDTKDGVLISWNEGEGSVLLRGLLKTDLAQDDFMFTDDRKVITPTDADANQVTATEFIKNEGNQAEPPQPGDEDKARKAFNFDDVAVRIGSDNADTFKGTSDRDYFIGRAGDDILFGEGGNDDLWGGKGNDTLNGGDGQDDLKGEDGNDELHGGMMADNLMGAAGNDALYAGAGHDMLEGGMGNDKLDGGDGADAFIVAPDSGDDVVIGGFDAGPGAFDHIAFRDILPDEVTVADTARDGDSGVLVSWNTDTDSEIDGSIFLTGLTKSQMAQDDFMFNADDGLRGRFENDPTITASGSEYIFQNDETASSNPARDYLFVA</sequence>
<feature type="region of interest" description="Disordered" evidence="8">
    <location>
        <begin position="49"/>
        <end position="123"/>
    </location>
</feature>
<dbReference type="Pfam" id="PF00353">
    <property type="entry name" value="HemolysinCabind"/>
    <property type="match status" value="5"/>
</dbReference>
<dbReference type="EMBL" id="CP067420">
    <property type="protein sequence ID" value="QQP89524.1"/>
    <property type="molecule type" value="Genomic_DNA"/>
</dbReference>
<dbReference type="PRINTS" id="PR00313">
    <property type="entry name" value="CABNDNGRPT"/>
</dbReference>
<accession>A0ABX7B5Y4</accession>
<keyword evidence="5" id="KW-0677">Repeat</keyword>
<dbReference type="RefSeq" id="WP_201075837.1">
    <property type="nucleotide sequence ID" value="NZ_CP067420.1"/>
</dbReference>
<gene>
    <name evidence="9" type="ORF">IGS68_26740</name>
</gene>
<keyword evidence="3" id="KW-0964">Secreted</keyword>
<evidence type="ECO:0000256" key="5">
    <source>
        <dbReference type="ARBA" id="ARBA00022737"/>
    </source>
</evidence>
<feature type="region of interest" description="Disordered" evidence="8">
    <location>
        <begin position="1"/>
        <end position="25"/>
    </location>
</feature>
<evidence type="ECO:0000256" key="2">
    <source>
        <dbReference type="ARBA" id="ARBA00004613"/>
    </source>
</evidence>
<organism evidence="9 10">
    <name type="scientific">Skermanella cutis</name>
    <dbReference type="NCBI Taxonomy" id="2775420"/>
    <lineage>
        <taxon>Bacteria</taxon>
        <taxon>Pseudomonadati</taxon>
        <taxon>Pseudomonadota</taxon>
        <taxon>Alphaproteobacteria</taxon>
        <taxon>Rhodospirillales</taxon>
        <taxon>Azospirillaceae</taxon>
        <taxon>Skermanella</taxon>
    </lineage>
</organism>
<keyword evidence="6" id="KW-0843">Virulence</keyword>
<dbReference type="Gene3D" id="2.150.10.10">
    <property type="entry name" value="Serralysin-like metalloprotease, C-terminal"/>
    <property type="match status" value="3"/>
</dbReference>
<dbReference type="InterPro" id="IPR003995">
    <property type="entry name" value="RTX_toxin_determinant-A"/>
</dbReference>
<dbReference type="PANTHER" id="PTHR38340:SF1">
    <property type="entry name" value="S-LAYER PROTEIN"/>
    <property type="match status" value="1"/>
</dbReference>
<feature type="compositionally biased region" description="Basic and acidic residues" evidence="8">
    <location>
        <begin position="69"/>
        <end position="99"/>
    </location>
</feature>
<evidence type="ECO:0000256" key="3">
    <source>
        <dbReference type="ARBA" id="ARBA00022525"/>
    </source>
</evidence>
<protein>
    <submittedName>
        <fullName evidence="9">Calcium-binding protein</fullName>
    </submittedName>
</protein>
<evidence type="ECO:0000256" key="7">
    <source>
        <dbReference type="ARBA" id="ARBA00023136"/>
    </source>
</evidence>
<dbReference type="Proteomes" id="UP000595197">
    <property type="component" value="Chromosome"/>
</dbReference>
<keyword evidence="10" id="KW-1185">Reference proteome</keyword>
<evidence type="ECO:0000313" key="9">
    <source>
        <dbReference type="EMBL" id="QQP89524.1"/>
    </source>
</evidence>
<comment type="subcellular location">
    <subcellularLocation>
        <location evidence="1">Membrane</location>
    </subcellularLocation>
    <subcellularLocation>
        <location evidence="2">Secreted</location>
    </subcellularLocation>
</comment>
<dbReference type="PRINTS" id="PR01488">
    <property type="entry name" value="RTXTOXINA"/>
</dbReference>
<evidence type="ECO:0000256" key="4">
    <source>
        <dbReference type="ARBA" id="ARBA00022656"/>
    </source>
</evidence>
<dbReference type="InterPro" id="IPR018511">
    <property type="entry name" value="Hemolysin-typ_Ca-bd_CS"/>
</dbReference>
<reference evidence="9" key="1">
    <citation type="submission" date="2021-02" db="EMBL/GenBank/DDBJ databases">
        <title>Skermanella TT6 skin isolate.</title>
        <authorList>
            <person name="Lee K."/>
            <person name="Ganzorig M."/>
        </authorList>
    </citation>
    <scope>NUCLEOTIDE SEQUENCE</scope>
    <source>
        <strain evidence="9">TT6</strain>
    </source>
</reference>
<dbReference type="SUPFAM" id="SSF51120">
    <property type="entry name" value="beta-Roll"/>
    <property type="match status" value="2"/>
</dbReference>
<name>A0ABX7B5Y4_9PROT</name>
<dbReference type="InterPro" id="IPR011049">
    <property type="entry name" value="Serralysin-like_metalloprot_C"/>
</dbReference>
<evidence type="ECO:0000256" key="6">
    <source>
        <dbReference type="ARBA" id="ARBA00023026"/>
    </source>
</evidence>